<protein>
    <submittedName>
        <fullName evidence="2">Amidohydrolase family protein</fullName>
    </submittedName>
</protein>
<dbReference type="SUPFAM" id="SSF51556">
    <property type="entry name" value="Metallo-dependent hydrolases"/>
    <property type="match status" value="1"/>
</dbReference>
<dbReference type="SUPFAM" id="SSF51338">
    <property type="entry name" value="Composite domain of metallo-dependent hydrolases"/>
    <property type="match status" value="1"/>
</dbReference>
<dbReference type="RefSeq" id="WP_281453466.1">
    <property type="nucleotide sequence ID" value="NZ_JASAOF010000001.1"/>
</dbReference>
<feature type="domain" description="Amidohydrolase-related" evidence="1">
    <location>
        <begin position="53"/>
        <end position="402"/>
    </location>
</feature>
<dbReference type="Proteomes" id="UP001237595">
    <property type="component" value="Unassembled WGS sequence"/>
</dbReference>
<keyword evidence="3" id="KW-1185">Reference proteome</keyword>
<name>A0ABT6PGE7_9PSEU</name>
<sequence length="402" mass="42464">MTILLLRSGALLDVETGEYAEGDVLCADGRIVETGPGLQAPDGARVVELGGATVLPGLIDAHVHVTAATADLGALTTWSPSYATAHSARIMSGMLDRGFTTVRDASGADFGLADAQAEGLLRGPRLAFCGKALSQTGGHGDSRPRGTRLHDGHQCCAGLGRIADGVDAVRAAARDELRKGAHHIKVMAGGGVASPTDRIDSTQYSMDELQAIVQEAEAANRYVAAHAYTARSVSRSLRAGIRSIEHGNLIDESNVAEFVEHDAFLVPTLVTYWALKSEGREYGLPEDSWRKVDEVLGAGLAALETAHRGGVKIVYGTDLLGGMHRHQNEEFRIRSEVQEPLEVIRSATSTAAELLGMSGEIGTLREGARADLVVCDGDPLGDISALADPKRIRHVVQDGDLV</sequence>
<dbReference type="PANTHER" id="PTHR43135">
    <property type="entry name" value="ALPHA-D-RIBOSE 1-METHYLPHOSPHONATE 5-TRIPHOSPHATE DIPHOSPHATASE"/>
    <property type="match status" value="1"/>
</dbReference>
<proteinExistence type="predicted"/>
<gene>
    <name evidence="2" type="ORF">QFW96_00575</name>
</gene>
<organism evidence="2 3">
    <name type="scientific">Saccharopolyspora ipomoeae</name>
    <dbReference type="NCBI Taxonomy" id="3042027"/>
    <lineage>
        <taxon>Bacteria</taxon>
        <taxon>Bacillati</taxon>
        <taxon>Actinomycetota</taxon>
        <taxon>Actinomycetes</taxon>
        <taxon>Pseudonocardiales</taxon>
        <taxon>Pseudonocardiaceae</taxon>
        <taxon>Saccharopolyspora</taxon>
    </lineage>
</organism>
<dbReference type="PANTHER" id="PTHR43135:SF3">
    <property type="entry name" value="ALPHA-D-RIBOSE 1-METHYLPHOSPHONATE 5-TRIPHOSPHATE DIPHOSPHATASE"/>
    <property type="match status" value="1"/>
</dbReference>
<dbReference type="EMBL" id="JASAOF010000001">
    <property type="protein sequence ID" value="MDI2027077.1"/>
    <property type="molecule type" value="Genomic_DNA"/>
</dbReference>
<dbReference type="InterPro" id="IPR006680">
    <property type="entry name" value="Amidohydro-rel"/>
</dbReference>
<accession>A0ABT6PGE7</accession>
<dbReference type="Pfam" id="PF01979">
    <property type="entry name" value="Amidohydro_1"/>
    <property type="match status" value="1"/>
</dbReference>
<evidence type="ECO:0000313" key="2">
    <source>
        <dbReference type="EMBL" id="MDI2027077.1"/>
    </source>
</evidence>
<comment type="caution">
    <text evidence="2">The sequence shown here is derived from an EMBL/GenBank/DDBJ whole genome shotgun (WGS) entry which is preliminary data.</text>
</comment>
<dbReference type="CDD" id="cd01299">
    <property type="entry name" value="Met_dep_hydrolase_A"/>
    <property type="match status" value="1"/>
</dbReference>
<dbReference type="Gene3D" id="3.20.20.140">
    <property type="entry name" value="Metal-dependent hydrolases"/>
    <property type="match status" value="1"/>
</dbReference>
<dbReference type="InterPro" id="IPR011059">
    <property type="entry name" value="Metal-dep_hydrolase_composite"/>
</dbReference>
<dbReference type="InterPro" id="IPR032466">
    <property type="entry name" value="Metal_Hydrolase"/>
</dbReference>
<dbReference type="InterPro" id="IPR051781">
    <property type="entry name" value="Metallo-dep_Hydrolase"/>
</dbReference>
<evidence type="ECO:0000313" key="3">
    <source>
        <dbReference type="Proteomes" id="UP001237595"/>
    </source>
</evidence>
<evidence type="ECO:0000259" key="1">
    <source>
        <dbReference type="Pfam" id="PF01979"/>
    </source>
</evidence>
<reference evidence="2 3" key="1">
    <citation type="submission" date="2023-04" db="EMBL/GenBank/DDBJ databases">
        <title>Draft genome sequence of Saccharopolyspora sp. TS4A08 isolated from sweet potato rhizospheric soil.</title>
        <authorList>
            <person name="Suksaard P."/>
            <person name="Duangmal K."/>
        </authorList>
    </citation>
    <scope>NUCLEOTIDE SEQUENCE [LARGE SCALE GENOMIC DNA]</scope>
    <source>
        <strain evidence="2 3">TS4A08</strain>
    </source>
</reference>
<dbReference type="InterPro" id="IPR057744">
    <property type="entry name" value="OTAase-like"/>
</dbReference>
<dbReference type="Gene3D" id="2.30.40.10">
    <property type="entry name" value="Urease, subunit C, domain 1"/>
    <property type="match status" value="1"/>
</dbReference>